<evidence type="ECO:0000256" key="7">
    <source>
        <dbReference type="ARBA" id="ARBA00023136"/>
    </source>
</evidence>
<keyword evidence="7" id="KW-0472">Membrane</keyword>
<dbReference type="GO" id="GO:0016020">
    <property type="term" value="C:membrane"/>
    <property type="evidence" value="ECO:0007669"/>
    <property type="project" value="UniProtKB-SubCell"/>
</dbReference>
<protein>
    <submittedName>
        <fullName evidence="11">LRR receptor-like kinase</fullName>
    </submittedName>
</protein>
<organism evidence="11 13">
    <name type="scientific">Medicago truncatula</name>
    <name type="common">Barrel medic</name>
    <name type="synonym">Medicago tribuloides</name>
    <dbReference type="NCBI Taxonomy" id="3880"/>
    <lineage>
        <taxon>Eukaryota</taxon>
        <taxon>Viridiplantae</taxon>
        <taxon>Streptophyta</taxon>
        <taxon>Embryophyta</taxon>
        <taxon>Tracheophyta</taxon>
        <taxon>Spermatophyta</taxon>
        <taxon>Magnoliopsida</taxon>
        <taxon>eudicotyledons</taxon>
        <taxon>Gunneridae</taxon>
        <taxon>Pentapetalae</taxon>
        <taxon>rosids</taxon>
        <taxon>fabids</taxon>
        <taxon>Fabales</taxon>
        <taxon>Fabaceae</taxon>
        <taxon>Papilionoideae</taxon>
        <taxon>50 kb inversion clade</taxon>
        <taxon>NPAAA clade</taxon>
        <taxon>Hologalegina</taxon>
        <taxon>IRL clade</taxon>
        <taxon>Trifolieae</taxon>
        <taxon>Medicago</taxon>
    </lineage>
</organism>
<feature type="domain" description="Leucine-rich repeat-containing N-terminal plant-type" evidence="10">
    <location>
        <begin position="11"/>
        <end position="43"/>
    </location>
</feature>
<dbReference type="AlphaFoldDB" id="G7IZX9"/>
<dbReference type="Proteomes" id="UP000002051">
    <property type="component" value="Chromosome 3"/>
</dbReference>
<dbReference type="Pfam" id="PF00560">
    <property type="entry name" value="LRR_1"/>
    <property type="match status" value="2"/>
</dbReference>
<dbReference type="EnsemblPlants" id="AES70161">
    <property type="protein sequence ID" value="AES70161"/>
    <property type="gene ID" value="MTR_3g048850"/>
</dbReference>
<keyword evidence="11" id="KW-0808">Transferase</keyword>
<sequence length="387" mass="44589">MMTILTSQMSLLFFKWGINDSLGQISTWSTEKNCCVWEGVYCDNISRRVTKLESLFNDFDMIRIPSIQHNITHSSKLVYLDLSYSFVTGMDNLDWLSPLSSLKYLNLSGIDLHKETNWLQIVNTLPSLLELQLSSCNLNNLMINPYIKYLNLSSIVTLDLSLNNFTSHLPDRFFNLTYLTFHRKSRYLDLFHNQLQGSVPEEIGQLARIYSFNSRNLSSLIYLSIGSNNFSGEISNLHFSKLSSLVVPPFRLTYLSLRNTNQGPNFPSWIYTQKSLQHLDISSLGISLVDRNKFSSLIERIPSEIILSNNWIAEDISNLTLNCSYIRLDHNNFTGGLPNISWKNLKELTFLNLWSNRLSGEVSLNLSIWKQLKVHIKLSFLLPCFRC</sequence>
<keyword evidence="9" id="KW-0325">Glycoprotein</keyword>
<dbReference type="PaxDb" id="3880-AES70161"/>
<evidence type="ECO:0000256" key="3">
    <source>
        <dbReference type="ARBA" id="ARBA00022692"/>
    </source>
</evidence>
<keyword evidence="13" id="KW-1185">Reference proteome</keyword>
<evidence type="ECO:0000313" key="11">
    <source>
        <dbReference type="EMBL" id="AES70161.1"/>
    </source>
</evidence>
<dbReference type="STRING" id="3880.G7IZX9"/>
<dbReference type="GO" id="GO:0016301">
    <property type="term" value="F:kinase activity"/>
    <property type="evidence" value="ECO:0007669"/>
    <property type="project" value="UniProtKB-KW"/>
</dbReference>
<dbReference type="eggNOG" id="KOG0619">
    <property type="taxonomic scope" value="Eukaryota"/>
</dbReference>
<dbReference type="HOGENOM" id="CLU_689663_0_0_1"/>
<evidence type="ECO:0000256" key="6">
    <source>
        <dbReference type="ARBA" id="ARBA00022989"/>
    </source>
</evidence>
<name>G7IZX9_MEDTR</name>
<dbReference type="SUPFAM" id="SSF52058">
    <property type="entry name" value="L domain-like"/>
    <property type="match status" value="1"/>
</dbReference>
<dbReference type="Gene3D" id="3.80.10.10">
    <property type="entry name" value="Ribonuclease Inhibitor"/>
    <property type="match status" value="3"/>
</dbReference>
<evidence type="ECO:0000256" key="8">
    <source>
        <dbReference type="ARBA" id="ARBA00023170"/>
    </source>
</evidence>
<dbReference type="InterPro" id="IPR032675">
    <property type="entry name" value="LRR_dom_sf"/>
</dbReference>
<accession>G7IZX9</accession>
<keyword evidence="6" id="KW-1133">Transmembrane helix</keyword>
<reference evidence="11 13" key="2">
    <citation type="journal article" date="2014" name="BMC Genomics">
        <title>An improved genome release (version Mt4.0) for the model legume Medicago truncatula.</title>
        <authorList>
            <person name="Tang H."/>
            <person name="Krishnakumar V."/>
            <person name="Bidwell S."/>
            <person name="Rosen B."/>
            <person name="Chan A."/>
            <person name="Zhou S."/>
            <person name="Gentzbittel L."/>
            <person name="Childs K.L."/>
            <person name="Yandell M."/>
            <person name="Gundlach H."/>
            <person name="Mayer K.F."/>
            <person name="Schwartz D.C."/>
            <person name="Town C.D."/>
        </authorList>
    </citation>
    <scope>GENOME REANNOTATION</scope>
    <source>
        <strain evidence="12 13">cv. Jemalong A17</strain>
    </source>
</reference>
<dbReference type="InterPro" id="IPR013210">
    <property type="entry name" value="LRR_N_plant-typ"/>
</dbReference>
<keyword evidence="5" id="KW-0677">Repeat</keyword>
<evidence type="ECO:0000256" key="5">
    <source>
        <dbReference type="ARBA" id="ARBA00022737"/>
    </source>
</evidence>
<dbReference type="EMBL" id="CM001219">
    <property type="protein sequence ID" value="AES70161.1"/>
    <property type="molecule type" value="Genomic_DNA"/>
</dbReference>
<evidence type="ECO:0000259" key="10">
    <source>
        <dbReference type="Pfam" id="PF08263"/>
    </source>
</evidence>
<dbReference type="Pfam" id="PF08263">
    <property type="entry name" value="LRRNT_2"/>
    <property type="match status" value="1"/>
</dbReference>
<evidence type="ECO:0000313" key="13">
    <source>
        <dbReference type="Proteomes" id="UP000002051"/>
    </source>
</evidence>
<evidence type="ECO:0000256" key="2">
    <source>
        <dbReference type="ARBA" id="ARBA00022614"/>
    </source>
</evidence>
<keyword evidence="11" id="KW-0418">Kinase</keyword>
<keyword evidence="2" id="KW-0433">Leucine-rich repeat</keyword>
<keyword evidence="3" id="KW-0812">Transmembrane</keyword>
<dbReference type="InterPro" id="IPR001611">
    <property type="entry name" value="Leu-rich_rpt"/>
</dbReference>
<evidence type="ECO:0000313" key="12">
    <source>
        <dbReference type="EnsemblPlants" id="AES70161"/>
    </source>
</evidence>
<gene>
    <name evidence="11" type="ordered locus">MTR_3g048850</name>
</gene>
<reference evidence="11 13" key="1">
    <citation type="journal article" date="2011" name="Nature">
        <title>The Medicago genome provides insight into the evolution of rhizobial symbioses.</title>
        <authorList>
            <person name="Young N.D."/>
            <person name="Debelle F."/>
            <person name="Oldroyd G.E."/>
            <person name="Geurts R."/>
            <person name="Cannon S.B."/>
            <person name="Udvardi M.K."/>
            <person name="Benedito V.A."/>
            <person name="Mayer K.F."/>
            <person name="Gouzy J."/>
            <person name="Schoof H."/>
            <person name="Van de Peer Y."/>
            <person name="Proost S."/>
            <person name="Cook D.R."/>
            <person name="Meyers B.C."/>
            <person name="Spannagl M."/>
            <person name="Cheung F."/>
            <person name="De Mita S."/>
            <person name="Krishnakumar V."/>
            <person name="Gundlach H."/>
            <person name="Zhou S."/>
            <person name="Mudge J."/>
            <person name="Bharti A.K."/>
            <person name="Murray J.D."/>
            <person name="Naoumkina M.A."/>
            <person name="Rosen B."/>
            <person name="Silverstein K.A."/>
            <person name="Tang H."/>
            <person name="Rombauts S."/>
            <person name="Zhao P.X."/>
            <person name="Zhou P."/>
            <person name="Barbe V."/>
            <person name="Bardou P."/>
            <person name="Bechner M."/>
            <person name="Bellec A."/>
            <person name="Berger A."/>
            <person name="Berges H."/>
            <person name="Bidwell S."/>
            <person name="Bisseling T."/>
            <person name="Choisne N."/>
            <person name="Couloux A."/>
            <person name="Denny R."/>
            <person name="Deshpande S."/>
            <person name="Dai X."/>
            <person name="Doyle J.J."/>
            <person name="Dudez A.M."/>
            <person name="Farmer A.D."/>
            <person name="Fouteau S."/>
            <person name="Franken C."/>
            <person name="Gibelin C."/>
            <person name="Gish J."/>
            <person name="Goldstein S."/>
            <person name="Gonzalez A.J."/>
            <person name="Green P.J."/>
            <person name="Hallab A."/>
            <person name="Hartog M."/>
            <person name="Hua A."/>
            <person name="Humphray S.J."/>
            <person name="Jeong D.H."/>
            <person name="Jing Y."/>
            <person name="Jocker A."/>
            <person name="Kenton S.M."/>
            <person name="Kim D.J."/>
            <person name="Klee K."/>
            <person name="Lai H."/>
            <person name="Lang C."/>
            <person name="Lin S."/>
            <person name="Macmil S.L."/>
            <person name="Magdelenat G."/>
            <person name="Matthews L."/>
            <person name="McCorrison J."/>
            <person name="Monaghan E.L."/>
            <person name="Mun J.H."/>
            <person name="Najar F.Z."/>
            <person name="Nicholson C."/>
            <person name="Noirot C."/>
            <person name="O'Bleness M."/>
            <person name="Paule C.R."/>
            <person name="Poulain J."/>
            <person name="Prion F."/>
            <person name="Qin B."/>
            <person name="Qu C."/>
            <person name="Retzel E.F."/>
            <person name="Riddle C."/>
            <person name="Sallet E."/>
            <person name="Samain S."/>
            <person name="Samson N."/>
            <person name="Sanders I."/>
            <person name="Saurat O."/>
            <person name="Scarpelli C."/>
            <person name="Schiex T."/>
            <person name="Segurens B."/>
            <person name="Severin A.J."/>
            <person name="Sherrier D.J."/>
            <person name="Shi R."/>
            <person name="Sims S."/>
            <person name="Singer S.R."/>
            <person name="Sinharoy S."/>
            <person name="Sterck L."/>
            <person name="Viollet A."/>
            <person name="Wang B.B."/>
            <person name="Wang K."/>
            <person name="Wang M."/>
            <person name="Wang X."/>
            <person name="Warfsmann J."/>
            <person name="Weissenbach J."/>
            <person name="White D.D."/>
            <person name="White J.D."/>
            <person name="Wiley G.B."/>
            <person name="Wincker P."/>
            <person name="Xing Y."/>
            <person name="Yang L."/>
            <person name="Yao Z."/>
            <person name="Ying F."/>
            <person name="Zhai J."/>
            <person name="Zhou L."/>
            <person name="Zuber A."/>
            <person name="Denarie J."/>
            <person name="Dixon R.A."/>
            <person name="May G.D."/>
            <person name="Schwartz D.C."/>
            <person name="Rogers J."/>
            <person name="Quetier F."/>
            <person name="Town C.D."/>
            <person name="Roe B.A."/>
        </authorList>
    </citation>
    <scope>NUCLEOTIDE SEQUENCE [LARGE SCALE GENOMIC DNA]</scope>
    <source>
        <strain evidence="11">A17</strain>
        <strain evidence="12 13">cv. Jemalong A17</strain>
    </source>
</reference>
<keyword evidence="8 11" id="KW-0675">Receptor</keyword>
<keyword evidence="4" id="KW-0732">Signal</keyword>
<dbReference type="PANTHER" id="PTHR48063:SF52">
    <property type="entry name" value="LRR RECEPTOR-LIKE KINASE FAMILY PROTEIN"/>
    <property type="match status" value="1"/>
</dbReference>
<proteinExistence type="predicted"/>
<reference evidence="12" key="3">
    <citation type="submission" date="2015-04" db="UniProtKB">
        <authorList>
            <consortium name="EnsemblPlants"/>
        </authorList>
    </citation>
    <scope>IDENTIFICATION</scope>
    <source>
        <strain evidence="12">cv. Jemalong A17</strain>
    </source>
</reference>
<dbReference type="InterPro" id="IPR046956">
    <property type="entry name" value="RLP23-like"/>
</dbReference>
<evidence type="ECO:0000256" key="1">
    <source>
        <dbReference type="ARBA" id="ARBA00004479"/>
    </source>
</evidence>
<dbReference type="PANTHER" id="PTHR48063">
    <property type="entry name" value="LRR RECEPTOR-LIKE KINASE"/>
    <property type="match status" value="1"/>
</dbReference>
<comment type="subcellular location">
    <subcellularLocation>
        <location evidence="1">Membrane</location>
        <topology evidence="1">Single-pass type I membrane protein</topology>
    </subcellularLocation>
</comment>
<evidence type="ECO:0000256" key="4">
    <source>
        <dbReference type="ARBA" id="ARBA00022729"/>
    </source>
</evidence>
<evidence type="ECO:0000256" key="9">
    <source>
        <dbReference type="ARBA" id="ARBA00023180"/>
    </source>
</evidence>